<feature type="compositionally biased region" description="Basic and acidic residues" evidence="1">
    <location>
        <begin position="1"/>
        <end position="13"/>
    </location>
</feature>
<proteinExistence type="predicted"/>
<comment type="caution">
    <text evidence="2">The sequence shown here is derived from an EMBL/GenBank/DDBJ whole genome shotgun (WGS) entry which is preliminary data.</text>
</comment>
<accession>A0AAD7RW43</accession>
<dbReference type="EMBL" id="JAINUG010000174">
    <property type="protein sequence ID" value="KAJ8390081.1"/>
    <property type="molecule type" value="Genomic_DNA"/>
</dbReference>
<dbReference type="AlphaFoldDB" id="A0AAD7RW43"/>
<gene>
    <name evidence="2" type="ORF">AAFF_G00110950</name>
</gene>
<keyword evidence="3" id="KW-1185">Reference proteome</keyword>
<evidence type="ECO:0000256" key="1">
    <source>
        <dbReference type="SAM" id="MobiDB-lite"/>
    </source>
</evidence>
<dbReference type="Proteomes" id="UP001221898">
    <property type="component" value="Unassembled WGS sequence"/>
</dbReference>
<reference evidence="2" key="1">
    <citation type="journal article" date="2023" name="Science">
        <title>Genome structures resolve the early diversification of teleost fishes.</title>
        <authorList>
            <person name="Parey E."/>
            <person name="Louis A."/>
            <person name="Montfort J."/>
            <person name="Bouchez O."/>
            <person name="Roques C."/>
            <person name="Iampietro C."/>
            <person name="Lluch J."/>
            <person name="Castinel A."/>
            <person name="Donnadieu C."/>
            <person name="Desvignes T."/>
            <person name="Floi Bucao C."/>
            <person name="Jouanno E."/>
            <person name="Wen M."/>
            <person name="Mejri S."/>
            <person name="Dirks R."/>
            <person name="Jansen H."/>
            <person name="Henkel C."/>
            <person name="Chen W.J."/>
            <person name="Zahm M."/>
            <person name="Cabau C."/>
            <person name="Klopp C."/>
            <person name="Thompson A.W."/>
            <person name="Robinson-Rechavi M."/>
            <person name="Braasch I."/>
            <person name="Lecointre G."/>
            <person name="Bobe J."/>
            <person name="Postlethwait J.H."/>
            <person name="Berthelot C."/>
            <person name="Roest Crollius H."/>
            <person name="Guiguen Y."/>
        </authorList>
    </citation>
    <scope>NUCLEOTIDE SEQUENCE</scope>
    <source>
        <strain evidence="2">NC1722</strain>
    </source>
</reference>
<sequence length="140" mass="15532">MKSDHRESVRAVRSDTNTGCRLSIGPRGVWPSTAGRQAVISRRYHSHRVREGNRSWSHGSVDQVFLTLLTSLPLPDSLSPSSRWPSPRRDQGPSWGLAQRKSNSRSDRDAEHQGGRVLAGVEIARLDLEPFQTIGQPTGL</sequence>
<feature type="compositionally biased region" description="Low complexity" evidence="1">
    <location>
        <begin position="75"/>
        <end position="85"/>
    </location>
</feature>
<evidence type="ECO:0000313" key="3">
    <source>
        <dbReference type="Proteomes" id="UP001221898"/>
    </source>
</evidence>
<organism evidence="2 3">
    <name type="scientific">Aldrovandia affinis</name>
    <dbReference type="NCBI Taxonomy" id="143900"/>
    <lineage>
        <taxon>Eukaryota</taxon>
        <taxon>Metazoa</taxon>
        <taxon>Chordata</taxon>
        <taxon>Craniata</taxon>
        <taxon>Vertebrata</taxon>
        <taxon>Euteleostomi</taxon>
        <taxon>Actinopterygii</taxon>
        <taxon>Neopterygii</taxon>
        <taxon>Teleostei</taxon>
        <taxon>Notacanthiformes</taxon>
        <taxon>Halosauridae</taxon>
        <taxon>Aldrovandia</taxon>
    </lineage>
</organism>
<feature type="region of interest" description="Disordered" evidence="1">
    <location>
        <begin position="75"/>
        <end position="115"/>
    </location>
</feature>
<feature type="compositionally biased region" description="Basic and acidic residues" evidence="1">
    <location>
        <begin position="104"/>
        <end position="114"/>
    </location>
</feature>
<name>A0AAD7RW43_9TELE</name>
<evidence type="ECO:0000313" key="2">
    <source>
        <dbReference type="EMBL" id="KAJ8390081.1"/>
    </source>
</evidence>
<protein>
    <submittedName>
        <fullName evidence="2">Uncharacterized protein</fullName>
    </submittedName>
</protein>
<feature type="region of interest" description="Disordered" evidence="1">
    <location>
        <begin position="1"/>
        <end position="20"/>
    </location>
</feature>